<accession>C7N648</accession>
<dbReference type="EMBL" id="CP001684">
    <property type="protein sequence ID" value="ACV22383.1"/>
    <property type="molecule type" value="Genomic_DNA"/>
</dbReference>
<feature type="region of interest" description="Disordered" evidence="1">
    <location>
        <begin position="362"/>
        <end position="383"/>
    </location>
</feature>
<feature type="transmembrane region" description="Helical" evidence="2">
    <location>
        <begin position="411"/>
        <end position="430"/>
    </location>
</feature>
<evidence type="ECO:0000256" key="1">
    <source>
        <dbReference type="SAM" id="MobiDB-lite"/>
    </source>
</evidence>
<name>C7N648_SLAHD</name>
<keyword evidence="2" id="KW-0812">Transmembrane</keyword>
<dbReference type="SUPFAM" id="SSF56112">
    <property type="entry name" value="Protein kinase-like (PK-like)"/>
    <property type="match status" value="1"/>
</dbReference>
<dbReference type="Proteomes" id="UP000002026">
    <property type="component" value="Chromosome"/>
</dbReference>
<evidence type="ECO:0008006" key="5">
    <source>
        <dbReference type="Google" id="ProtNLM"/>
    </source>
</evidence>
<sequence>MPAYFSEDGKNLALTCMDNGGRGFVFEVDGQPSCVCKIVDPMFRSEGRRRKVQWLIDHSFLADGHVSMLVLPKGNVYDSQGAWAGYLMRRVKGVSLNRLSHSDQVSPSFRVMLARMLCESVIAAHDADLVVGDLSLANVVFDPEERQMWMLDADSFQVKDRIAHVVYPATESREKSPEMLGRSEGAVVLTPQSDWFLLAVAVFQLLFLGEHPFECRESDVDPVDARIEHTLNRDFAYKRIPGALPVNTYGPHLAECFERAFARSGPMPSPTELRDALNELLNAKFTCCSNCGFEHSNMLAACPNCGSKRSRKGKAIANPLDGERLTDATGQFAEAIRTKWHTVEERIQERSEQREAARLKLDQERKAAREKRSQALQRTRRDARKAIDGMREGVRTQIAKCMEPASHSISLAVKMVIAVMLASVALHFALNWNDVAVLLETDLEVLIMEAVIVGVLALYLFTMFSKDLAKAGVFAALFFLFVVYAVEPSFLSYAGEFFALIGGLVLDLAGMAANFLMEIVTSY</sequence>
<feature type="compositionally biased region" description="Basic and acidic residues" evidence="1">
    <location>
        <begin position="362"/>
        <end position="373"/>
    </location>
</feature>
<evidence type="ECO:0000313" key="3">
    <source>
        <dbReference type="EMBL" id="ACV22383.1"/>
    </source>
</evidence>
<dbReference type="KEGG" id="shi:Shel_13600"/>
<dbReference type="InterPro" id="IPR011009">
    <property type="entry name" value="Kinase-like_dom_sf"/>
</dbReference>
<dbReference type="STRING" id="471855.Shel_13600"/>
<keyword evidence="2" id="KW-1133">Transmembrane helix</keyword>
<feature type="transmembrane region" description="Helical" evidence="2">
    <location>
        <begin position="471"/>
        <end position="491"/>
    </location>
</feature>
<dbReference type="AlphaFoldDB" id="C7N648"/>
<dbReference type="RefSeq" id="WP_012798485.1">
    <property type="nucleotide sequence ID" value="NC_013165.1"/>
</dbReference>
<protein>
    <recommendedName>
        <fullName evidence="5">Protein kinase domain-containing protein</fullName>
    </recommendedName>
</protein>
<organism evidence="3 4">
    <name type="scientific">Slackia heliotrinireducens (strain ATCC 29202 / DSM 20476 / NCTC 11029 / RHS 1)</name>
    <name type="common">Peptococcus heliotrinreducens</name>
    <dbReference type="NCBI Taxonomy" id="471855"/>
    <lineage>
        <taxon>Bacteria</taxon>
        <taxon>Bacillati</taxon>
        <taxon>Actinomycetota</taxon>
        <taxon>Coriobacteriia</taxon>
        <taxon>Eggerthellales</taxon>
        <taxon>Eggerthellaceae</taxon>
        <taxon>Slackia</taxon>
    </lineage>
</organism>
<evidence type="ECO:0000313" key="4">
    <source>
        <dbReference type="Proteomes" id="UP000002026"/>
    </source>
</evidence>
<reference evidence="3 4" key="1">
    <citation type="journal article" date="2009" name="Stand. Genomic Sci.">
        <title>Complete genome sequence of Slackia heliotrinireducens type strain (RHS 1).</title>
        <authorList>
            <person name="Pukall R."/>
            <person name="Lapidus A."/>
            <person name="Nolan M."/>
            <person name="Copeland A."/>
            <person name="Glavina Del Rio T."/>
            <person name="Lucas S."/>
            <person name="Chen F."/>
            <person name="Tice H."/>
            <person name="Cheng J.F."/>
            <person name="Chertkov O."/>
            <person name="Bruce D."/>
            <person name="Goodwin L."/>
            <person name="Kuske C."/>
            <person name="Brettin T."/>
            <person name="Detter J.C."/>
            <person name="Han C."/>
            <person name="Pitluck S."/>
            <person name="Pati A."/>
            <person name="Mavrommatis K."/>
            <person name="Ivanova N."/>
            <person name="Ovchinnikova G."/>
            <person name="Chen A."/>
            <person name="Palaniappan K."/>
            <person name="Schneider S."/>
            <person name="Rohde M."/>
            <person name="Chain P."/>
            <person name="D'haeseleer P."/>
            <person name="Goker M."/>
            <person name="Bristow J."/>
            <person name="Eisen J.A."/>
            <person name="Markowitz V."/>
            <person name="Kyrpides N.C."/>
            <person name="Klenk H.P."/>
            <person name="Hugenholtz P."/>
        </authorList>
    </citation>
    <scope>NUCLEOTIDE SEQUENCE [LARGE SCALE GENOMIC DNA]</scope>
    <source>
        <strain evidence="4">ATCC 29202 / DSM 20476 / NCTC 11029 / RHS 1</strain>
    </source>
</reference>
<keyword evidence="2" id="KW-0472">Membrane</keyword>
<evidence type="ECO:0000256" key="2">
    <source>
        <dbReference type="SAM" id="Phobius"/>
    </source>
</evidence>
<dbReference type="Gene3D" id="1.10.510.10">
    <property type="entry name" value="Transferase(Phosphotransferase) domain 1"/>
    <property type="match status" value="1"/>
</dbReference>
<dbReference type="eggNOG" id="COG4248">
    <property type="taxonomic scope" value="Bacteria"/>
</dbReference>
<proteinExistence type="predicted"/>
<gene>
    <name evidence="3" type="ordered locus">Shel_13600</name>
</gene>
<keyword evidence="4" id="KW-1185">Reference proteome</keyword>
<feature type="transmembrane region" description="Helical" evidence="2">
    <location>
        <begin position="445"/>
        <end position="464"/>
    </location>
</feature>
<dbReference type="HOGENOM" id="CLU_520629_0_0_11"/>
<feature type="transmembrane region" description="Helical" evidence="2">
    <location>
        <begin position="497"/>
        <end position="517"/>
    </location>
</feature>